<dbReference type="Proteomes" id="UP000031760">
    <property type="component" value="Chromosome"/>
</dbReference>
<sequence length="157" mass="18380">MNHQYQITIDKPIDYIMELFLNQDNFKHWQKGLISFDNLTSTVGEKGSKRRLKIKTLVGTVSMVEEIIERDLPHHWKATYRTKGVLNMQSNRFRESEKTTDQKTIKQTVWDATSEFKFTGMMRLVAKAKPDLFEQQTYQFMKDFKSFAEDGTSVAGN</sequence>
<accession>W8VTZ6</accession>
<name>W8VTZ6_9FLAO</name>
<dbReference type="KEGG" id="nmf:NMS_0134"/>
<dbReference type="AlphaFoldDB" id="W8VTZ6"/>
<protein>
    <recommendedName>
        <fullName evidence="3">SRPBCC family protein</fullName>
    </recommendedName>
</protein>
<evidence type="ECO:0008006" key="3">
    <source>
        <dbReference type="Google" id="ProtNLM"/>
    </source>
</evidence>
<dbReference type="SUPFAM" id="SSF55961">
    <property type="entry name" value="Bet v1-like"/>
    <property type="match status" value="1"/>
</dbReference>
<evidence type="ECO:0000313" key="2">
    <source>
        <dbReference type="Proteomes" id="UP000031760"/>
    </source>
</evidence>
<dbReference type="InterPro" id="IPR023393">
    <property type="entry name" value="START-like_dom_sf"/>
</dbReference>
<dbReference type="CDD" id="cd07812">
    <property type="entry name" value="SRPBCC"/>
    <property type="match status" value="1"/>
</dbReference>
<proteinExistence type="predicted"/>
<keyword evidence="2" id="KW-1185">Reference proteome</keyword>
<dbReference type="HOGENOM" id="CLU_146051_0_0_10"/>
<gene>
    <name evidence="1" type="ORF">NMS_0134</name>
</gene>
<reference evidence="1 2" key="1">
    <citation type="journal article" date="2014" name="Proc. Natl. Acad. Sci. U.S.A.">
        <title>Functional characterization of flavobacteria rhodopsins reveals a unique class of light-driven chloride pump in bacteria.</title>
        <authorList>
            <person name="Yoshizawa S."/>
            <person name="Kumagai Y."/>
            <person name="Kim H."/>
            <person name="Ogura Y."/>
            <person name="Hayashi T."/>
            <person name="Iwasaki W."/>
            <person name="DeLong E.F."/>
            <person name="Kogure K."/>
        </authorList>
    </citation>
    <scope>NUCLEOTIDE SEQUENCE [LARGE SCALE GENOMIC DNA]</scope>
    <source>
        <strain evidence="1 2">S1-08</strain>
    </source>
</reference>
<evidence type="ECO:0000313" key="1">
    <source>
        <dbReference type="EMBL" id="BAO54143.1"/>
    </source>
</evidence>
<dbReference type="RefSeq" id="WP_041494889.1">
    <property type="nucleotide sequence ID" value="NZ_AP014548.1"/>
</dbReference>
<organism evidence="1 2">
    <name type="scientific">Nonlabens marinus S1-08</name>
    <dbReference type="NCBI Taxonomy" id="1454201"/>
    <lineage>
        <taxon>Bacteria</taxon>
        <taxon>Pseudomonadati</taxon>
        <taxon>Bacteroidota</taxon>
        <taxon>Flavobacteriia</taxon>
        <taxon>Flavobacteriales</taxon>
        <taxon>Flavobacteriaceae</taxon>
        <taxon>Nonlabens</taxon>
    </lineage>
</organism>
<dbReference type="STRING" id="1454201.NMS_0134"/>
<dbReference type="EMBL" id="AP014548">
    <property type="protein sequence ID" value="BAO54143.1"/>
    <property type="molecule type" value="Genomic_DNA"/>
</dbReference>
<dbReference type="Gene3D" id="3.30.530.20">
    <property type="match status" value="1"/>
</dbReference>